<dbReference type="InterPro" id="IPR018357">
    <property type="entry name" value="Hexapep_transf_CS"/>
</dbReference>
<dbReference type="GO" id="GO:0016740">
    <property type="term" value="F:transferase activity"/>
    <property type="evidence" value="ECO:0007669"/>
    <property type="project" value="UniProtKB-KW"/>
</dbReference>
<organism evidence="4 5">
    <name type="scientific">Clostridium pasteurianum BC1</name>
    <dbReference type="NCBI Taxonomy" id="86416"/>
    <lineage>
        <taxon>Bacteria</taxon>
        <taxon>Bacillati</taxon>
        <taxon>Bacillota</taxon>
        <taxon>Clostridia</taxon>
        <taxon>Eubacteriales</taxon>
        <taxon>Clostridiaceae</taxon>
        <taxon>Clostridium</taxon>
    </lineage>
</organism>
<dbReference type="Proteomes" id="UP000013523">
    <property type="component" value="Chromosome"/>
</dbReference>
<dbReference type="STRING" id="86416.Clopa_0857"/>
<dbReference type="PATRIC" id="fig|86416.3.peg.850"/>
<dbReference type="PROSITE" id="PS00101">
    <property type="entry name" value="HEXAPEP_TRANSFERASES"/>
    <property type="match status" value="1"/>
</dbReference>
<dbReference type="CDD" id="cd04647">
    <property type="entry name" value="LbH_MAT_like"/>
    <property type="match status" value="1"/>
</dbReference>
<keyword evidence="5" id="KW-1185">Reference proteome</keyword>
<dbReference type="RefSeq" id="WP_015614205.1">
    <property type="nucleotide sequence ID" value="NC_021182.1"/>
</dbReference>
<dbReference type="HOGENOM" id="CLU_051638_7_0_9"/>
<dbReference type="EMBL" id="CP003261">
    <property type="protein sequence ID" value="AGK95881.1"/>
    <property type="molecule type" value="Genomic_DNA"/>
</dbReference>
<accession>R4K2A5</accession>
<dbReference type="PANTHER" id="PTHR23416">
    <property type="entry name" value="SIALIC ACID SYNTHASE-RELATED"/>
    <property type="match status" value="1"/>
</dbReference>
<dbReference type="InterPro" id="IPR011004">
    <property type="entry name" value="Trimer_LpxA-like_sf"/>
</dbReference>
<dbReference type="Pfam" id="PF00132">
    <property type="entry name" value="Hexapep"/>
    <property type="match status" value="1"/>
</dbReference>
<keyword evidence="1 4" id="KW-0808">Transferase</keyword>
<evidence type="ECO:0000313" key="4">
    <source>
        <dbReference type="EMBL" id="AGK95881.1"/>
    </source>
</evidence>
<dbReference type="AlphaFoldDB" id="R4K2A5"/>
<keyword evidence="3" id="KW-1133">Transmembrane helix</keyword>
<dbReference type="Pfam" id="PF14602">
    <property type="entry name" value="Hexapep_2"/>
    <property type="match status" value="1"/>
</dbReference>
<keyword evidence="3" id="KW-0812">Transmembrane</keyword>
<dbReference type="PANTHER" id="PTHR23416:SF78">
    <property type="entry name" value="LIPOPOLYSACCHARIDE BIOSYNTHESIS O-ACETYL TRANSFERASE WBBJ-RELATED"/>
    <property type="match status" value="1"/>
</dbReference>
<evidence type="ECO:0000256" key="2">
    <source>
        <dbReference type="ARBA" id="ARBA00022737"/>
    </source>
</evidence>
<protein>
    <submittedName>
        <fullName evidence="4">Acetyltransferase (Isoleucine patch superfamily)</fullName>
    </submittedName>
</protein>
<evidence type="ECO:0000256" key="3">
    <source>
        <dbReference type="SAM" id="Phobius"/>
    </source>
</evidence>
<name>R4K2A5_CLOPA</name>
<keyword evidence="3" id="KW-0472">Membrane</keyword>
<dbReference type="InterPro" id="IPR051159">
    <property type="entry name" value="Hexapeptide_acetyltransf"/>
</dbReference>
<feature type="transmembrane region" description="Helical" evidence="3">
    <location>
        <begin position="15"/>
        <end position="32"/>
    </location>
</feature>
<proteinExistence type="predicted"/>
<sequence length="221" mass="23904">MLEKMDKMNISKLDILLIIINTSIKIIRGLIIKPFLKKSKGLLFVGKGARISHKHNIIAGKNVKFEQNSEVQGLSKKGLIFGDNVTIGNSTMIRPSSYYGVEIGEGLKMGNNSSIGPLGYIGCAGYIDIGQNVMIGPKVSIFAENHSFNDVNTTIKSQGVVRKGVKIEDDCWIGSSVIILDGVVVGKGSVIGAGTIVSKDVPAYSIVIDKREKLLRARMEK</sequence>
<dbReference type="SUPFAM" id="SSF51161">
    <property type="entry name" value="Trimeric LpxA-like enzymes"/>
    <property type="match status" value="1"/>
</dbReference>
<reference evidence="4 5" key="1">
    <citation type="submission" date="2012-01" db="EMBL/GenBank/DDBJ databases">
        <title>Complete sequence of chromosome of Clostridium pasteurianum BC1.</title>
        <authorList>
            <consortium name="US DOE Joint Genome Institute"/>
            <person name="Lucas S."/>
            <person name="Han J."/>
            <person name="Lapidus A."/>
            <person name="Cheng J.-F."/>
            <person name="Goodwin L."/>
            <person name="Pitluck S."/>
            <person name="Peters L."/>
            <person name="Mikhailova N."/>
            <person name="Teshima H."/>
            <person name="Detter J.C."/>
            <person name="Han C."/>
            <person name="Tapia R."/>
            <person name="Land M."/>
            <person name="Hauser L."/>
            <person name="Kyrpides N."/>
            <person name="Ivanova N."/>
            <person name="Pagani I."/>
            <person name="Dunn J."/>
            <person name="Taghavi S."/>
            <person name="Francis A."/>
            <person name="van der Lelie D."/>
            <person name="Woyke T."/>
        </authorList>
    </citation>
    <scope>NUCLEOTIDE SEQUENCE [LARGE SCALE GENOMIC DNA]</scope>
    <source>
        <strain evidence="4 5">BC1</strain>
    </source>
</reference>
<evidence type="ECO:0000313" key="5">
    <source>
        <dbReference type="Proteomes" id="UP000013523"/>
    </source>
</evidence>
<dbReference type="eggNOG" id="COG0110">
    <property type="taxonomic scope" value="Bacteria"/>
</dbReference>
<dbReference type="InterPro" id="IPR001451">
    <property type="entry name" value="Hexapep"/>
</dbReference>
<dbReference type="KEGG" id="cpas:Clopa_0857"/>
<gene>
    <name evidence="4" type="ORF">Clopa_0857</name>
</gene>
<keyword evidence="2" id="KW-0677">Repeat</keyword>
<dbReference type="Gene3D" id="2.160.10.10">
    <property type="entry name" value="Hexapeptide repeat proteins"/>
    <property type="match status" value="2"/>
</dbReference>
<evidence type="ECO:0000256" key="1">
    <source>
        <dbReference type="ARBA" id="ARBA00022679"/>
    </source>
</evidence>